<dbReference type="InterPro" id="IPR008969">
    <property type="entry name" value="CarboxyPept-like_regulatory"/>
</dbReference>
<feature type="region of interest" description="Disordered" evidence="10">
    <location>
        <begin position="863"/>
        <end position="884"/>
    </location>
</feature>
<reference evidence="13 14" key="1">
    <citation type="submission" date="2024-10" db="EMBL/GenBank/DDBJ databases">
        <title>The Natural Products Discovery Center: Release of the First 8490 Sequenced Strains for Exploring Actinobacteria Biosynthetic Diversity.</title>
        <authorList>
            <person name="Kalkreuter E."/>
            <person name="Kautsar S.A."/>
            <person name="Yang D."/>
            <person name="Bader C.D."/>
            <person name="Teijaro C.N."/>
            <person name="Fluegel L."/>
            <person name="Davis C.M."/>
            <person name="Simpson J.R."/>
            <person name="Lauterbach L."/>
            <person name="Steele A.D."/>
            <person name="Gui C."/>
            <person name="Meng S."/>
            <person name="Li G."/>
            <person name="Viehrig K."/>
            <person name="Ye F."/>
            <person name="Su P."/>
            <person name="Kiefer A.F."/>
            <person name="Nichols A."/>
            <person name="Cepeda A.J."/>
            <person name="Yan W."/>
            <person name="Fan B."/>
            <person name="Jiang Y."/>
            <person name="Adhikari A."/>
            <person name="Zheng C.-J."/>
            <person name="Schuster L."/>
            <person name="Cowan T.M."/>
            <person name="Smanski M.J."/>
            <person name="Chevrette M.G."/>
            <person name="De Carvalho L.P.S."/>
            <person name="Shen B."/>
        </authorList>
    </citation>
    <scope>NUCLEOTIDE SEQUENCE [LARGE SCALE GENOMIC DNA]</scope>
    <source>
        <strain evidence="13 14">NPDC053399</strain>
    </source>
</reference>
<dbReference type="InterPro" id="IPR013784">
    <property type="entry name" value="Carb-bd-like_fold"/>
</dbReference>
<keyword evidence="14" id="KW-1185">Reference proteome</keyword>
<feature type="transmembrane region" description="Helical" evidence="11">
    <location>
        <begin position="568"/>
        <end position="590"/>
    </location>
</feature>
<dbReference type="Gene3D" id="2.60.40.1120">
    <property type="entry name" value="Carboxypeptidase-like, regulatory domain"/>
    <property type="match status" value="1"/>
</dbReference>
<feature type="compositionally biased region" description="Acidic residues" evidence="10">
    <location>
        <begin position="867"/>
        <end position="876"/>
    </location>
</feature>
<proteinExistence type="inferred from homology"/>
<dbReference type="InterPro" id="IPR050545">
    <property type="entry name" value="Mycobact_MmpL"/>
</dbReference>
<dbReference type="RefSeq" id="WP_399644836.1">
    <property type="nucleotide sequence ID" value="NZ_JBITYG010000001.1"/>
</dbReference>
<sequence>MAGFGGAGGAAGSAYANVFELPGTESAQVLKLMDKAFPAQAGETDNIVWHVDQGSVRDAAVQQKMTAALQKIKSDVADVGTIASPYAPEGAAKISKDGRTAYAAVTFTKLGNELDKEEVKQLVDIVHDAGGSGLEVEAGGQAIQMAEQPPQGLSELVGVAAAAVVLFLALGSVFGMLMPIITALFAIFTASSAILLLSHGMAVADFAPVLAMLVGLGVGIDYALFIVTRHRKGILRGLTPEEAAVTAVNTSGRAVLFAGGTVCIALLGMFAMGLSFLNGVAIAASLTVVLSVAAAITLLPAMLGVLGNRVLSRRQRRKLAANGPEAKLATGAAARWSSFVERHPRVLSVIAIAMMVALAVPVLSLRLGSSDQGNNKDTTTTRKAYDLLAGGFGAGFNGPLTILAEVKSDTDKAAVQTLVGKLNATKGITFAAALPMQPGADIAVIQAVPDTSPQDKATSDLIDHLRDDVVPAAEKGSTMQAYVGGQTAMYKDFASVLMGKLPVFVAVIIALGFVLLLIAFRSLVVPLTAAVMNLAAAAASFGVLVAAYQWGWGGDLLLASREGPIEAFLPVIMLSLLFGLSMDYQVFLVSRMHEEWVHTKDNARAVRVGLAETSRVINSAAVIMICVFVAFVLNGERVIAMFGVGLAGAVALDAFILRTVLVPSLMHLFGNANWWLPEWLDKRLPHLAVEGAPDEAPDAPAGGVVVPLQKAGGPSVRGTVRGSSGLPIPRSELTLIAADGRQVGRITAEDDGTYSLPTPGSGSYVLVANAEGHHPQTASVMTSDRPVECDLRLSGTGTLTGTVRTANGEPVDDARVVLQDADGKEVGVVHTGKDGGYAFANLYPGRYTLLTMGYPPFPATVTVGSGEDGDGDDNLDLELSHSRD</sequence>
<dbReference type="Pfam" id="PF13620">
    <property type="entry name" value="CarboxypepD_reg"/>
    <property type="match status" value="2"/>
</dbReference>
<keyword evidence="6 11" id="KW-0812">Transmembrane</keyword>
<evidence type="ECO:0000313" key="13">
    <source>
        <dbReference type="EMBL" id="MFI9099721.1"/>
    </source>
</evidence>
<evidence type="ECO:0000259" key="12">
    <source>
        <dbReference type="Pfam" id="PF03176"/>
    </source>
</evidence>
<organism evidence="13 14">
    <name type="scientific">Streptomyces fildesensis</name>
    <dbReference type="NCBI Taxonomy" id="375757"/>
    <lineage>
        <taxon>Bacteria</taxon>
        <taxon>Bacillati</taxon>
        <taxon>Actinomycetota</taxon>
        <taxon>Actinomycetes</taxon>
        <taxon>Kitasatosporales</taxon>
        <taxon>Streptomycetaceae</taxon>
        <taxon>Streptomyces</taxon>
    </lineage>
</organism>
<feature type="transmembrane region" description="Helical" evidence="11">
    <location>
        <begin position="501"/>
        <end position="520"/>
    </location>
</feature>
<dbReference type="SUPFAM" id="SSF49464">
    <property type="entry name" value="Carboxypeptidase regulatory domain-like"/>
    <property type="match status" value="1"/>
</dbReference>
<accession>A0ABW8C2S3</accession>
<dbReference type="InterPro" id="IPR004869">
    <property type="entry name" value="MMPL_dom"/>
</dbReference>
<feature type="transmembrane region" description="Helical" evidence="11">
    <location>
        <begin position="616"/>
        <end position="633"/>
    </location>
</feature>
<evidence type="ECO:0000256" key="7">
    <source>
        <dbReference type="ARBA" id="ARBA00022989"/>
    </source>
</evidence>
<dbReference type="SUPFAM" id="SSF82866">
    <property type="entry name" value="Multidrug efflux transporter AcrB transmembrane domain"/>
    <property type="match status" value="2"/>
</dbReference>
<evidence type="ECO:0000256" key="9">
    <source>
        <dbReference type="ARBA" id="ARBA00030238"/>
    </source>
</evidence>
<dbReference type="EMBL" id="JBITYG010000001">
    <property type="protein sequence ID" value="MFI9099721.1"/>
    <property type="molecule type" value="Genomic_DNA"/>
</dbReference>
<evidence type="ECO:0000313" key="14">
    <source>
        <dbReference type="Proteomes" id="UP001614394"/>
    </source>
</evidence>
<gene>
    <name evidence="13" type="ORF">ACIGXA_04285</name>
</gene>
<keyword evidence="5" id="KW-1003">Cell membrane</keyword>
<feature type="domain" description="Membrane transport protein MMPL" evidence="12">
    <location>
        <begin position="22"/>
        <end position="345"/>
    </location>
</feature>
<comment type="caution">
    <text evidence="13">The sequence shown here is derived from an EMBL/GenBank/DDBJ whole genome shotgun (WGS) entry which is preliminary data.</text>
</comment>
<dbReference type="SUPFAM" id="SSF49452">
    <property type="entry name" value="Starch-binding domain-like"/>
    <property type="match status" value="1"/>
</dbReference>
<dbReference type="Proteomes" id="UP001614394">
    <property type="component" value="Unassembled WGS sequence"/>
</dbReference>
<name>A0ABW8C2S3_9ACTN</name>
<dbReference type="InterPro" id="IPR013783">
    <property type="entry name" value="Ig-like_fold"/>
</dbReference>
<dbReference type="EC" id="3.2.1.1" evidence="4"/>
<evidence type="ECO:0000256" key="5">
    <source>
        <dbReference type="ARBA" id="ARBA00022475"/>
    </source>
</evidence>
<feature type="transmembrane region" description="Helical" evidence="11">
    <location>
        <begin position="282"/>
        <end position="307"/>
    </location>
</feature>
<evidence type="ECO:0000256" key="4">
    <source>
        <dbReference type="ARBA" id="ARBA00012595"/>
    </source>
</evidence>
<dbReference type="PANTHER" id="PTHR33406">
    <property type="entry name" value="MEMBRANE PROTEIN MJ1562-RELATED"/>
    <property type="match status" value="1"/>
</dbReference>
<keyword evidence="7 11" id="KW-1133">Transmembrane helix</keyword>
<evidence type="ECO:0000256" key="3">
    <source>
        <dbReference type="ARBA" id="ARBA00010157"/>
    </source>
</evidence>
<evidence type="ECO:0000256" key="6">
    <source>
        <dbReference type="ARBA" id="ARBA00022692"/>
    </source>
</evidence>
<feature type="transmembrane region" description="Helical" evidence="11">
    <location>
        <begin position="184"/>
        <end position="203"/>
    </location>
</feature>
<dbReference type="Pfam" id="PF03176">
    <property type="entry name" value="MMPL"/>
    <property type="match status" value="2"/>
</dbReference>
<comment type="catalytic activity">
    <reaction evidence="1">
        <text>Endohydrolysis of (1-&gt;4)-alpha-D-glucosidic linkages in polysaccharides containing three or more (1-&gt;4)-alpha-linked D-glucose units.</text>
        <dbReference type="EC" id="3.2.1.1"/>
    </reaction>
</comment>
<comment type="subcellular location">
    <subcellularLocation>
        <location evidence="2">Cell membrane</location>
        <topology evidence="2">Multi-pass membrane protein</topology>
    </subcellularLocation>
</comment>
<feature type="transmembrane region" description="Helical" evidence="11">
    <location>
        <begin position="209"/>
        <end position="227"/>
    </location>
</feature>
<keyword evidence="8 11" id="KW-0472">Membrane</keyword>
<evidence type="ECO:0000256" key="8">
    <source>
        <dbReference type="ARBA" id="ARBA00023136"/>
    </source>
</evidence>
<feature type="transmembrane region" description="Helical" evidence="11">
    <location>
        <begin position="254"/>
        <end position="276"/>
    </location>
</feature>
<feature type="transmembrane region" description="Helical" evidence="11">
    <location>
        <begin position="527"/>
        <end position="548"/>
    </location>
</feature>
<evidence type="ECO:0000256" key="10">
    <source>
        <dbReference type="SAM" id="MobiDB-lite"/>
    </source>
</evidence>
<evidence type="ECO:0000256" key="1">
    <source>
        <dbReference type="ARBA" id="ARBA00000548"/>
    </source>
</evidence>
<evidence type="ECO:0000256" key="11">
    <source>
        <dbReference type="SAM" id="Phobius"/>
    </source>
</evidence>
<protein>
    <recommendedName>
        <fullName evidence="4">alpha-amylase</fullName>
        <ecNumber evidence="4">3.2.1.1</ecNumber>
    </recommendedName>
    <alternativeName>
        <fullName evidence="9">1,4-alpha-D-glucan glucanohydrolase</fullName>
    </alternativeName>
</protein>
<dbReference type="PANTHER" id="PTHR33406:SF11">
    <property type="entry name" value="MEMBRANE PROTEIN SCO6666-RELATED"/>
    <property type="match status" value="1"/>
</dbReference>
<feature type="transmembrane region" description="Helical" evidence="11">
    <location>
        <begin position="156"/>
        <end position="177"/>
    </location>
</feature>
<feature type="transmembrane region" description="Helical" evidence="11">
    <location>
        <begin position="639"/>
        <end position="661"/>
    </location>
</feature>
<dbReference type="Gene3D" id="1.20.1640.10">
    <property type="entry name" value="Multidrug efflux transporter AcrB transmembrane domain"/>
    <property type="match status" value="2"/>
</dbReference>
<feature type="domain" description="Membrane transport protein MMPL" evidence="12">
    <location>
        <begin position="441"/>
        <end position="675"/>
    </location>
</feature>
<comment type="similarity">
    <text evidence="3">Belongs to the resistance-nodulation-cell division (RND) (TC 2.A.6) family. MmpL subfamily.</text>
</comment>
<dbReference type="Gene3D" id="2.60.40.10">
    <property type="entry name" value="Immunoglobulins"/>
    <property type="match status" value="1"/>
</dbReference>
<feature type="transmembrane region" description="Helical" evidence="11">
    <location>
        <begin position="346"/>
        <end position="367"/>
    </location>
</feature>
<evidence type="ECO:0000256" key="2">
    <source>
        <dbReference type="ARBA" id="ARBA00004651"/>
    </source>
</evidence>